<feature type="binding site" evidence="10">
    <location>
        <begin position="168"/>
        <end position="169"/>
    </location>
    <ligand>
        <name>substrate</name>
    </ligand>
</feature>
<dbReference type="PROSITE" id="PS00775">
    <property type="entry name" value="GLYCOSYL_HYDROL_F3"/>
    <property type="match status" value="1"/>
</dbReference>
<evidence type="ECO:0000313" key="13">
    <source>
        <dbReference type="Proteomes" id="UP000199459"/>
    </source>
</evidence>
<keyword evidence="6 10" id="KW-0573">Peptidoglycan synthesis</keyword>
<keyword evidence="4 10" id="KW-0378">Hydrolase</keyword>
<dbReference type="GO" id="GO:0008360">
    <property type="term" value="P:regulation of cell shape"/>
    <property type="evidence" value="ECO:0007669"/>
    <property type="project" value="UniProtKB-KW"/>
</dbReference>
<gene>
    <name evidence="10" type="primary">nagZ</name>
    <name evidence="12" type="ORF">SAMN05216325_10772</name>
</gene>
<keyword evidence="8 10" id="KW-0131">Cell cycle</keyword>
<dbReference type="UniPathway" id="UPA00544"/>
<dbReference type="GO" id="GO:0071555">
    <property type="term" value="P:cell wall organization"/>
    <property type="evidence" value="ECO:0007669"/>
    <property type="project" value="UniProtKB-KW"/>
</dbReference>
<keyword evidence="9 10" id="KW-0961">Cell wall biogenesis/degradation</keyword>
<dbReference type="Pfam" id="PF00933">
    <property type="entry name" value="Glyco_hydro_3"/>
    <property type="match status" value="1"/>
</dbReference>
<dbReference type="SUPFAM" id="SSF51445">
    <property type="entry name" value="(Trans)glycosidases"/>
    <property type="match status" value="1"/>
</dbReference>
<dbReference type="GO" id="GO:0005975">
    <property type="term" value="P:carbohydrate metabolic process"/>
    <property type="evidence" value="ECO:0007669"/>
    <property type="project" value="InterPro"/>
</dbReference>
<comment type="pathway">
    <text evidence="10">Cell wall biogenesis; peptidoglycan recycling.</text>
</comment>
<dbReference type="RefSeq" id="WP_090630033.1">
    <property type="nucleotide sequence ID" value="NZ_FOCP01000007.1"/>
</dbReference>
<dbReference type="HAMAP" id="MF_00364">
    <property type="entry name" value="NagZ"/>
    <property type="match status" value="1"/>
</dbReference>
<comment type="catalytic activity">
    <reaction evidence="1 10">
        <text>Hydrolysis of terminal non-reducing N-acetyl-D-hexosamine residues in N-acetyl-beta-D-hexosaminides.</text>
        <dbReference type="EC" id="3.2.1.52"/>
    </reaction>
</comment>
<keyword evidence="5 10" id="KW-0133">Cell shape</keyword>
<reference evidence="12 13" key="1">
    <citation type="submission" date="2016-10" db="EMBL/GenBank/DDBJ databases">
        <authorList>
            <person name="de Groot N.N."/>
        </authorList>
    </citation>
    <scope>NUCLEOTIDE SEQUENCE [LARGE SCALE GENOMIC DNA]</scope>
    <source>
        <strain evidence="12 13">Nm22</strain>
    </source>
</reference>
<dbReference type="EMBL" id="FOCP01000007">
    <property type="protein sequence ID" value="SEN07969.1"/>
    <property type="molecule type" value="Genomic_DNA"/>
</dbReference>
<evidence type="ECO:0000256" key="2">
    <source>
        <dbReference type="ARBA" id="ARBA00022490"/>
    </source>
</evidence>
<feature type="active site" description="Nucleophile" evidence="10">
    <location>
        <position position="252"/>
    </location>
</feature>
<evidence type="ECO:0000256" key="8">
    <source>
        <dbReference type="ARBA" id="ARBA00023306"/>
    </source>
</evidence>
<feature type="binding site" evidence="10">
    <location>
        <position position="138"/>
    </location>
    <ligand>
        <name>substrate</name>
    </ligand>
</feature>
<evidence type="ECO:0000256" key="3">
    <source>
        <dbReference type="ARBA" id="ARBA00022618"/>
    </source>
</evidence>
<dbReference type="InterPro" id="IPR017853">
    <property type="entry name" value="GH"/>
</dbReference>
<evidence type="ECO:0000256" key="6">
    <source>
        <dbReference type="ARBA" id="ARBA00022984"/>
    </source>
</evidence>
<dbReference type="InterPro" id="IPR050226">
    <property type="entry name" value="NagZ_Beta-hexosaminidase"/>
</dbReference>
<organism evidence="12 13">
    <name type="scientific">Nitrosomonas marina</name>
    <dbReference type="NCBI Taxonomy" id="917"/>
    <lineage>
        <taxon>Bacteria</taxon>
        <taxon>Pseudomonadati</taxon>
        <taxon>Pseudomonadota</taxon>
        <taxon>Betaproteobacteria</taxon>
        <taxon>Nitrosomonadales</taxon>
        <taxon>Nitrosomonadaceae</taxon>
        <taxon>Nitrosomonas</taxon>
    </lineage>
</organism>
<dbReference type="EC" id="3.2.1.52" evidence="10"/>
<evidence type="ECO:0000256" key="7">
    <source>
        <dbReference type="ARBA" id="ARBA00023295"/>
    </source>
</evidence>
<dbReference type="GO" id="GO:0009254">
    <property type="term" value="P:peptidoglycan turnover"/>
    <property type="evidence" value="ECO:0007669"/>
    <property type="project" value="UniProtKB-UniRule"/>
</dbReference>
<evidence type="ECO:0000256" key="4">
    <source>
        <dbReference type="ARBA" id="ARBA00022801"/>
    </source>
</evidence>
<keyword evidence="3 10" id="KW-0132">Cell division</keyword>
<feature type="binding site" evidence="10">
    <location>
        <position position="64"/>
    </location>
    <ligand>
        <name>substrate</name>
    </ligand>
</feature>
<dbReference type="InterPro" id="IPR022956">
    <property type="entry name" value="Beta_hexosaminidase_bac"/>
</dbReference>
<keyword evidence="2 10" id="KW-0963">Cytoplasm</keyword>
<evidence type="ECO:0000256" key="5">
    <source>
        <dbReference type="ARBA" id="ARBA00022960"/>
    </source>
</evidence>
<sequence>MALGPIMLDIGATELTDEDKRRLMHPLTGGVILFSRNYTSRKQLMALTQEIKALRTPHLLIAVDQEGGRVQRFKADFSRLPAMRELGKIWDQNQVRARHLARQAGFVLAAELVVAGVDLSFTPVLDIDHGQSSVIGDRAFHRDVQIVSTLGHALMTGLKAGGMQAVGKHFPGHGGIQADSHLEKSVDLRRYADIEMDDLVPFQRMINFGLAGIMVAHVIYPQVDQYPAGFSSRWLESILRQQLQFEGCIFSDDLSMQGAAYYSSIVARASAALKAGCDMILVCNNSDAVDELLDTLQWDSSATSIARMARMHAKRYFTSMVKLRENETYAQAIREVAAIGDPNGLLPF</sequence>
<dbReference type="Gene3D" id="3.20.20.300">
    <property type="entry name" value="Glycoside hydrolase, family 3, N-terminal domain"/>
    <property type="match status" value="1"/>
</dbReference>
<feature type="binding site" evidence="10">
    <location>
        <position position="72"/>
    </location>
    <ligand>
        <name>substrate</name>
    </ligand>
</feature>
<dbReference type="NCBIfam" id="NF003740">
    <property type="entry name" value="PRK05337.1"/>
    <property type="match status" value="1"/>
</dbReference>
<comment type="function">
    <text evidence="10">Plays a role in peptidoglycan recycling by cleaving the terminal beta-1,4-linked N-acetylglucosamine (GlcNAc) from peptide-linked peptidoglycan fragments, giving rise to free GlcNAc, anhydro-N-acetylmuramic acid and anhydro-N-acetylmuramic acid-linked peptides.</text>
</comment>
<dbReference type="GO" id="GO:0051301">
    <property type="term" value="P:cell division"/>
    <property type="evidence" value="ECO:0007669"/>
    <property type="project" value="UniProtKB-KW"/>
</dbReference>
<dbReference type="PANTHER" id="PTHR30480:SF13">
    <property type="entry name" value="BETA-HEXOSAMINIDASE"/>
    <property type="match status" value="1"/>
</dbReference>
<dbReference type="InterPro" id="IPR001764">
    <property type="entry name" value="Glyco_hydro_3_N"/>
</dbReference>
<protein>
    <recommendedName>
        <fullName evidence="10">Beta-hexosaminidase</fullName>
        <ecNumber evidence="10">3.2.1.52</ecNumber>
    </recommendedName>
    <alternativeName>
        <fullName evidence="10">Beta-N-acetylhexosaminidase</fullName>
    </alternativeName>
    <alternativeName>
        <fullName evidence="10">N-acetyl-beta-glucosaminidase</fullName>
    </alternativeName>
</protein>
<feature type="active site" description="Proton donor/acceptor" evidence="10">
    <location>
        <position position="181"/>
    </location>
</feature>
<evidence type="ECO:0000259" key="11">
    <source>
        <dbReference type="Pfam" id="PF00933"/>
    </source>
</evidence>
<dbReference type="STRING" id="917.SAMN05216326_10528"/>
<proteinExistence type="inferred from homology"/>
<feature type="domain" description="Glycoside hydrolase family 3 N-terminal" evidence="11">
    <location>
        <begin position="15"/>
        <end position="298"/>
    </location>
</feature>
<evidence type="ECO:0000256" key="1">
    <source>
        <dbReference type="ARBA" id="ARBA00001231"/>
    </source>
</evidence>
<dbReference type="GO" id="GO:0009252">
    <property type="term" value="P:peptidoglycan biosynthetic process"/>
    <property type="evidence" value="ECO:0007669"/>
    <property type="project" value="UniProtKB-KW"/>
</dbReference>
<dbReference type="PANTHER" id="PTHR30480">
    <property type="entry name" value="BETA-HEXOSAMINIDASE-RELATED"/>
    <property type="match status" value="1"/>
</dbReference>
<keyword evidence="7 10" id="KW-0326">Glycosidase</keyword>
<dbReference type="InterPro" id="IPR019800">
    <property type="entry name" value="Glyco_hydro_3_AS"/>
</dbReference>
<feature type="site" description="Important for catalytic activity" evidence="10">
    <location>
        <position position="179"/>
    </location>
</feature>
<comment type="similarity">
    <text evidence="10">Belongs to the glycosyl hydrolase 3 family. NagZ subfamily.</text>
</comment>
<dbReference type="GO" id="GO:0004563">
    <property type="term" value="F:beta-N-acetylhexosaminidase activity"/>
    <property type="evidence" value="ECO:0007669"/>
    <property type="project" value="UniProtKB-UniRule"/>
</dbReference>
<comment type="subcellular location">
    <subcellularLocation>
        <location evidence="10">Cytoplasm</location>
    </subcellularLocation>
</comment>
<dbReference type="AlphaFoldDB" id="A0A1H8DL17"/>
<dbReference type="OrthoDB" id="9786661at2"/>
<dbReference type="GO" id="GO:0005737">
    <property type="term" value="C:cytoplasm"/>
    <property type="evidence" value="ECO:0007669"/>
    <property type="project" value="UniProtKB-SubCell"/>
</dbReference>
<accession>A0A1H8DL17</accession>
<evidence type="ECO:0000313" key="12">
    <source>
        <dbReference type="EMBL" id="SEN07969.1"/>
    </source>
</evidence>
<name>A0A1H8DL17_9PROT</name>
<dbReference type="Proteomes" id="UP000199459">
    <property type="component" value="Unassembled WGS sequence"/>
</dbReference>
<dbReference type="InterPro" id="IPR036962">
    <property type="entry name" value="Glyco_hydro_3_N_sf"/>
</dbReference>
<evidence type="ECO:0000256" key="10">
    <source>
        <dbReference type="HAMAP-Rule" id="MF_00364"/>
    </source>
</evidence>
<evidence type="ECO:0000256" key="9">
    <source>
        <dbReference type="ARBA" id="ARBA00023316"/>
    </source>
</evidence>